<protein>
    <recommendedName>
        <fullName evidence="6 12">1-(5-phosphoribosyl)-5-[(5-phosphoribosylamino)methylideneamino] imidazole-4-carboxamide isomerase</fullName>
        <ecNumber evidence="5 12">5.3.1.16</ecNumber>
    </recommendedName>
    <alternativeName>
        <fullName evidence="11 12">Phosphoribosylformimino-5-aminoimidazole carboxamide ribotide isomerase</fullName>
    </alternativeName>
</protein>
<dbReference type="SUPFAM" id="SSF51366">
    <property type="entry name" value="Ribulose-phoshate binding barrel"/>
    <property type="match status" value="1"/>
</dbReference>
<dbReference type="Proteomes" id="UP000050277">
    <property type="component" value="Unassembled WGS sequence"/>
</dbReference>
<evidence type="ECO:0000256" key="14">
    <source>
        <dbReference type="RuleBase" id="RU003658"/>
    </source>
</evidence>
<evidence type="ECO:0000256" key="1">
    <source>
        <dbReference type="ARBA" id="ARBA00000901"/>
    </source>
</evidence>
<dbReference type="GO" id="GO:0000162">
    <property type="term" value="P:L-tryptophan biosynthetic process"/>
    <property type="evidence" value="ECO:0007669"/>
    <property type="project" value="TreeGrafter"/>
</dbReference>
<evidence type="ECO:0000256" key="11">
    <source>
        <dbReference type="ARBA" id="ARBA00030547"/>
    </source>
</evidence>
<comment type="catalytic activity">
    <reaction evidence="1 12 14">
        <text>1-(5-phospho-beta-D-ribosyl)-5-[(5-phospho-beta-D-ribosylamino)methylideneamino]imidazole-4-carboxamide = 5-[(5-phospho-1-deoxy-D-ribulos-1-ylimino)methylamino]-1-(5-phospho-beta-D-ribosyl)imidazole-4-carboxamide</text>
        <dbReference type="Rhea" id="RHEA:15469"/>
        <dbReference type="ChEBI" id="CHEBI:58435"/>
        <dbReference type="ChEBI" id="CHEBI:58525"/>
        <dbReference type="EC" id="5.3.1.16"/>
    </reaction>
</comment>
<keyword evidence="9 12" id="KW-0368">Histidine biosynthesis</keyword>
<feature type="active site" description="Proton donor" evidence="12">
    <location>
        <position position="129"/>
    </location>
</feature>
<dbReference type="InterPro" id="IPR006063">
    <property type="entry name" value="HisA_bact_arch"/>
</dbReference>
<dbReference type="InterPro" id="IPR011060">
    <property type="entry name" value="RibuloseP-bd_barrel"/>
</dbReference>
<evidence type="ECO:0000256" key="4">
    <source>
        <dbReference type="ARBA" id="ARBA00009667"/>
    </source>
</evidence>
<accession>A0A0P6Y7U3</accession>
<evidence type="ECO:0000256" key="12">
    <source>
        <dbReference type="HAMAP-Rule" id="MF_01014"/>
    </source>
</evidence>
<evidence type="ECO:0000313" key="15">
    <source>
        <dbReference type="EMBL" id="KPL81455.1"/>
    </source>
</evidence>
<dbReference type="GO" id="GO:0005737">
    <property type="term" value="C:cytoplasm"/>
    <property type="evidence" value="ECO:0007669"/>
    <property type="project" value="UniProtKB-SubCell"/>
</dbReference>
<dbReference type="PATRIC" id="fig|70996.4.peg.2373"/>
<dbReference type="FunFam" id="3.20.20.70:FF:000009">
    <property type="entry name" value="1-(5-phosphoribosyl)-5-[(5-phosphoribosylamino)methylideneamino] imidazole-4-carboxamide isomerase"/>
    <property type="match status" value="1"/>
</dbReference>
<evidence type="ECO:0000256" key="2">
    <source>
        <dbReference type="ARBA" id="ARBA00004496"/>
    </source>
</evidence>
<evidence type="ECO:0000256" key="6">
    <source>
        <dbReference type="ARBA" id="ARBA00018464"/>
    </source>
</evidence>
<comment type="caution">
    <text evidence="15">The sequence shown here is derived from an EMBL/GenBank/DDBJ whole genome shotgun (WGS) entry which is preliminary data.</text>
</comment>
<dbReference type="RefSeq" id="WP_054536754.1">
    <property type="nucleotide sequence ID" value="NZ_LGKP01000035.1"/>
</dbReference>
<keyword evidence="10 12" id="KW-0413">Isomerase</keyword>
<dbReference type="CDD" id="cd04732">
    <property type="entry name" value="HisA"/>
    <property type="match status" value="1"/>
</dbReference>
<evidence type="ECO:0000256" key="8">
    <source>
        <dbReference type="ARBA" id="ARBA00022605"/>
    </source>
</evidence>
<dbReference type="EMBL" id="LGKP01000035">
    <property type="protein sequence ID" value="KPL81455.1"/>
    <property type="molecule type" value="Genomic_DNA"/>
</dbReference>
<keyword evidence="7 12" id="KW-0963">Cytoplasm</keyword>
<evidence type="ECO:0000256" key="9">
    <source>
        <dbReference type="ARBA" id="ARBA00023102"/>
    </source>
</evidence>
<dbReference type="InterPro" id="IPR006062">
    <property type="entry name" value="His_biosynth"/>
</dbReference>
<evidence type="ECO:0000313" key="16">
    <source>
        <dbReference type="Proteomes" id="UP000050277"/>
    </source>
</evidence>
<sequence>MQLIPAIDLRDGRCVRLVQGDFEQTTVYGDDPVAVAQQWEAAGASRIHIVDLDGAKAGRPTQTSTIAAITKAVGVPVQLGGGLRDAASVAAAFELGVSDVILGTVAVRNPELVAELVAQYGKAITIGIDARNGVVATEGWLASSRQRATELAEQMAQLGVARIIYTDISRDGTLSEPNYAQTAALVTPTGPAIVASGGIARVEHLARLAELGISGAIIGTALYTGHIDLASAIQTIEHGG</sequence>
<reference evidence="15 16" key="1">
    <citation type="submission" date="2015-07" db="EMBL/GenBank/DDBJ databases">
        <title>Whole genome sequence of Herpetosiphon geysericola DSM 7119.</title>
        <authorList>
            <person name="Hemp J."/>
            <person name="Ward L.M."/>
            <person name="Pace L.A."/>
            <person name="Fischer W.W."/>
        </authorList>
    </citation>
    <scope>NUCLEOTIDE SEQUENCE [LARGE SCALE GENOMIC DNA]</scope>
    <source>
        <strain evidence="15 16">DSM 7119</strain>
    </source>
</reference>
<dbReference type="NCBIfam" id="TIGR00007">
    <property type="entry name" value="1-(5-phosphoribosyl)-5-[(5-phosphoribosylamino)methylideneamino]imidazole-4-carboxamide isomerase"/>
    <property type="match status" value="1"/>
</dbReference>
<comment type="pathway">
    <text evidence="3 12 14">Amino-acid biosynthesis; L-histidine biosynthesis; L-histidine from 5-phospho-alpha-D-ribose 1-diphosphate: step 4/9.</text>
</comment>
<dbReference type="AlphaFoldDB" id="A0A0P6Y7U3"/>
<dbReference type="InterPro" id="IPR044524">
    <property type="entry name" value="Isoase_HisA-like"/>
</dbReference>
<gene>
    <name evidence="12" type="primary">hisA</name>
    <name evidence="15" type="ORF">SE18_22755</name>
</gene>
<evidence type="ECO:0000256" key="10">
    <source>
        <dbReference type="ARBA" id="ARBA00023235"/>
    </source>
</evidence>
<organism evidence="15 16">
    <name type="scientific">Herpetosiphon geysericola</name>
    <dbReference type="NCBI Taxonomy" id="70996"/>
    <lineage>
        <taxon>Bacteria</taxon>
        <taxon>Bacillati</taxon>
        <taxon>Chloroflexota</taxon>
        <taxon>Chloroflexia</taxon>
        <taxon>Herpetosiphonales</taxon>
        <taxon>Herpetosiphonaceae</taxon>
        <taxon>Herpetosiphon</taxon>
    </lineage>
</organism>
<comment type="similarity">
    <text evidence="4 12 13">Belongs to the HisA/HisF family.</text>
</comment>
<dbReference type="PANTHER" id="PTHR43090">
    <property type="entry name" value="1-(5-PHOSPHORIBOSYL)-5-[(5-PHOSPHORIBOSYLAMINO)METHYLIDENEAMINO] IMIDAZOLE-4-CARBOXAMIDE ISOMERASE"/>
    <property type="match status" value="1"/>
</dbReference>
<dbReference type="STRING" id="70996.SE18_22755"/>
<dbReference type="EC" id="5.3.1.16" evidence="5 12"/>
<dbReference type="InterPro" id="IPR023016">
    <property type="entry name" value="HisA/PriA"/>
</dbReference>
<keyword evidence="16" id="KW-1185">Reference proteome</keyword>
<proteinExistence type="inferred from homology"/>
<dbReference type="Pfam" id="PF00977">
    <property type="entry name" value="His_biosynth"/>
    <property type="match status" value="1"/>
</dbReference>
<evidence type="ECO:0000256" key="5">
    <source>
        <dbReference type="ARBA" id="ARBA00012550"/>
    </source>
</evidence>
<dbReference type="GO" id="GO:0000105">
    <property type="term" value="P:L-histidine biosynthetic process"/>
    <property type="evidence" value="ECO:0007669"/>
    <property type="project" value="UniProtKB-UniRule"/>
</dbReference>
<evidence type="ECO:0000256" key="3">
    <source>
        <dbReference type="ARBA" id="ARBA00005133"/>
    </source>
</evidence>
<dbReference type="OrthoDB" id="9781903at2"/>
<name>A0A0P6Y7U3_9CHLR</name>
<dbReference type="Gene3D" id="3.20.20.70">
    <property type="entry name" value="Aldolase class I"/>
    <property type="match status" value="1"/>
</dbReference>
<keyword evidence="8 12" id="KW-0028">Amino-acid biosynthesis</keyword>
<evidence type="ECO:0000256" key="7">
    <source>
        <dbReference type="ARBA" id="ARBA00022490"/>
    </source>
</evidence>
<dbReference type="HAMAP" id="MF_01014">
    <property type="entry name" value="HisA"/>
    <property type="match status" value="1"/>
</dbReference>
<evidence type="ECO:0000256" key="13">
    <source>
        <dbReference type="RuleBase" id="RU003657"/>
    </source>
</evidence>
<dbReference type="PANTHER" id="PTHR43090:SF2">
    <property type="entry name" value="1-(5-PHOSPHORIBOSYL)-5-[(5-PHOSPHORIBOSYLAMINO)METHYLIDENEAMINO] IMIDAZOLE-4-CARBOXAMIDE ISOMERASE"/>
    <property type="match status" value="1"/>
</dbReference>
<comment type="subcellular location">
    <subcellularLocation>
        <location evidence="2 12 14">Cytoplasm</location>
    </subcellularLocation>
</comment>
<dbReference type="UniPathway" id="UPA00031">
    <property type="reaction ID" value="UER00009"/>
</dbReference>
<feature type="active site" description="Proton acceptor" evidence="12">
    <location>
        <position position="8"/>
    </location>
</feature>
<dbReference type="GO" id="GO:0003949">
    <property type="term" value="F:1-(5-phosphoribosyl)-5-[(5-phosphoribosylamino)methylideneamino]imidazole-4-carboxamide isomerase activity"/>
    <property type="evidence" value="ECO:0007669"/>
    <property type="project" value="UniProtKB-UniRule"/>
</dbReference>
<dbReference type="InterPro" id="IPR013785">
    <property type="entry name" value="Aldolase_TIM"/>
</dbReference>